<dbReference type="SUPFAM" id="SSF48403">
    <property type="entry name" value="Ankyrin repeat"/>
    <property type="match status" value="1"/>
</dbReference>
<feature type="repeat" description="ANK" evidence="7">
    <location>
        <begin position="250"/>
        <end position="272"/>
    </location>
</feature>
<gene>
    <name evidence="10" type="ORF">JRO89_XS15G0146600</name>
</gene>
<feature type="repeat" description="ANK" evidence="7">
    <location>
        <begin position="70"/>
        <end position="102"/>
    </location>
</feature>
<feature type="transmembrane region" description="Helical" evidence="8">
    <location>
        <begin position="511"/>
        <end position="536"/>
    </location>
</feature>
<evidence type="ECO:0000313" key="11">
    <source>
        <dbReference type="Proteomes" id="UP000827721"/>
    </source>
</evidence>
<feature type="repeat" description="ANK" evidence="7">
    <location>
        <begin position="114"/>
        <end position="134"/>
    </location>
</feature>
<dbReference type="Proteomes" id="UP000827721">
    <property type="component" value="Unassembled WGS sequence"/>
</dbReference>
<dbReference type="Pfam" id="PF12796">
    <property type="entry name" value="Ank_2"/>
    <property type="match status" value="3"/>
</dbReference>
<protein>
    <recommendedName>
        <fullName evidence="9">PGG domain-containing protein</fullName>
    </recommendedName>
</protein>
<keyword evidence="4 8" id="KW-1133">Transmembrane helix</keyword>
<reference evidence="10 11" key="1">
    <citation type="submission" date="2021-02" db="EMBL/GenBank/DDBJ databases">
        <title>Plant Genome Project.</title>
        <authorList>
            <person name="Zhang R.-G."/>
        </authorList>
    </citation>
    <scope>NUCLEOTIDE SEQUENCE [LARGE SCALE GENOMIC DNA]</scope>
    <source>
        <tissue evidence="10">Leaves</tissue>
    </source>
</reference>
<proteinExistence type="predicted"/>
<evidence type="ECO:0000256" key="6">
    <source>
        <dbReference type="ARBA" id="ARBA00023136"/>
    </source>
</evidence>
<evidence type="ECO:0000256" key="5">
    <source>
        <dbReference type="ARBA" id="ARBA00023043"/>
    </source>
</evidence>
<comment type="subcellular location">
    <subcellularLocation>
        <location evidence="1">Membrane</location>
        <topology evidence="1">Multi-pass membrane protein</topology>
    </subcellularLocation>
</comment>
<dbReference type="PROSITE" id="PS50297">
    <property type="entry name" value="ANK_REP_REGION"/>
    <property type="match status" value="3"/>
</dbReference>
<organism evidence="10 11">
    <name type="scientific">Xanthoceras sorbifolium</name>
    <dbReference type="NCBI Taxonomy" id="99658"/>
    <lineage>
        <taxon>Eukaryota</taxon>
        <taxon>Viridiplantae</taxon>
        <taxon>Streptophyta</taxon>
        <taxon>Embryophyta</taxon>
        <taxon>Tracheophyta</taxon>
        <taxon>Spermatophyta</taxon>
        <taxon>Magnoliopsida</taxon>
        <taxon>eudicotyledons</taxon>
        <taxon>Gunneridae</taxon>
        <taxon>Pentapetalae</taxon>
        <taxon>rosids</taxon>
        <taxon>malvids</taxon>
        <taxon>Sapindales</taxon>
        <taxon>Sapindaceae</taxon>
        <taxon>Xanthoceroideae</taxon>
        <taxon>Xanthoceras</taxon>
    </lineage>
</organism>
<dbReference type="PROSITE" id="PS50088">
    <property type="entry name" value="ANK_REPEAT"/>
    <property type="match status" value="3"/>
</dbReference>
<evidence type="ECO:0000313" key="10">
    <source>
        <dbReference type="EMBL" id="KAH7544311.1"/>
    </source>
</evidence>
<dbReference type="Pfam" id="PF13962">
    <property type="entry name" value="PGG"/>
    <property type="match status" value="1"/>
</dbReference>
<dbReference type="InterPro" id="IPR036770">
    <property type="entry name" value="Ankyrin_rpt-contain_sf"/>
</dbReference>
<accession>A0ABQ8H272</accession>
<dbReference type="SMART" id="SM00248">
    <property type="entry name" value="ANK"/>
    <property type="match status" value="9"/>
</dbReference>
<keyword evidence="2 8" id="KW-0812">Transmembrane</keyword>
<dbReference type="PANTHER" id="PTHR24186">
    <property type="entry name" value="PROTEIN PHOSPHATASE 1 REGULATORY SUBUNIT"/>
    <property type="match status" value="1"/>
</dbReference>
<evidence type="ECO:0000256" key="2">
    <source>
        <dbReference type="ARBA" id="ARBA00022692"/>
    </source>
</evidence>
<evidence type="ECO:0000259" key="9">
    <source>
        <dbReference type="Pfam" id="PF13962"/>
    </source>
</evidence>
<dbReference type="PANTHER" id="PTHR24186:SF46">
    <property type="entry name" value="PROTEIN ACCELERATED CELL DEATH 6-LIKE"/>
    <property type="match status" value="1"/>
</dbReference>
<evidence type="ECO:0000256" key="4">
    <source>
        <dbReference type="ARBA" id="ARBA00022989"/>
    </source>
</evidence>
<evidence type="ECO:0000256" key="1">
    <source>
        <dbReference type="ARBA" id="ARBA00004141"/>
    </source>
</evidence>
<dbReference type="EMBL" id="JAFEMO010000015">
    <property type="protein sequence ID" value="KAH7544311.1"/>
    <property type="molecule type" value="Genomic_DNA"/>
</dbReference>
<comment type="caution">
    <text evidence="10">The sequence shown here is derived from an EMBL/GenBank/DDBJ whole genome shotgun (WGS) entry which is preliminary data.</text>
</comment>
<keyword evidence="3" id="KW-0677">Repeat</keyword>
<feature type="transmembrane region" description="Helical" evidence="8">
    <location>
        <begin position="473"/>
        <end position="499"/>
    </location>
</feature>
<keyword evidence="6 8" id="KW-0472">Membrane</keyword>
<feature type="transmembrane region" description="Helical" evidence="8">
    <location>
        <begin position="426"/>
        <end position="447"/>
    </location>
</feature>
<evidence type="ECO:0000256" key="3">
    <source>
        <dbReference type="ARBA" id="ARBA00022737"/>
    </source>
</evidence>
<sequence length="586" mass="65946">MDLEFLRALKCGNAVRIMELAKEKPDLFLGRSPQGNTALHIASRSSLNKCTVVQEIINKQPSLLYERNDRDETPLHTAAATGHLNVVKLFGEKAKSTDDETGRKNSLMRMQDNEGNTALHIAVKYGHSQVVEELTSVDPEPILYINRAGQSPLSIAIDEKWTDIARWIIRKNPNSLNYEGSNQLTLLHSAVIRHNFDIMIEILSTKKELVSKVDTYQRNVLHYAAASGHVRISERLLKEDVSLAYKCDENGHTPLHLATKNGRFLVTKLLVKDYPNAIEMLDNNKRNILHLAARHGRNDIALFILNLPEKDDLLNAADKDGNTPLHLAAMYFYNRMVSILSGHRKLNIEATNHEQQTALAIAQSSKIKATQNKRYLTLRAMNKAYKNRGPDPEGIIATECLDEKMGTTAVRNEQDEIEKAKKLAEILLMLTTLVAAFTFTAALTIPADYRYKDSGSPQYKFLNFDLKYNGFDFEVFACSIAISSASCLSAAATICWLFWRLSHHHEYFMKILPVTLVFTLIGLASMAVAFLSGLFVVLSNNQNIPSKLVWSVCTVTVCTYVVVPCYIILFVYLKLNNVVVWFLSRT</sequence>
<name>A0ABQ8H272_9ROSI</name>
<dbReference type="InterPro" id="IPR002110">
    <property type="entry name" value="Ankyrin_rpt"/>
</dbReference>
<feature type="transmembrane region" description="Helical" evidence="8">
    <location>
        <begin position="548"/>
        <end position="573"/>
    </location>
</feature>
<dbReference type="Pfam" id="PF00023">
    <property type="entry name" value="Ank"/>
    <property type="match status" value="1"/>
</dbReference>
<dbReference type="Gene3D" id="1.25.40.20">
    <property type="entry name" value="Ankyrin repeat-containing domain"/>
    <property type="match status" value="1"/>
</dbReference>
<evidence type="ECO:0000256" key="7">
    <source>
        <dbReference type="PROSITE-ProRule" id="PRU00023"/>
    </source>
</evidence>
<evidence type="ECO:0000256" key="8">
    <source>
        <dbReference type="SAM" id="Phobius"/>
    </source>
</evidence>
<feature type="domain" description="PGG" evidence="9">
    <location>
        <begin position="419"/>
        <end position="537"/>
    </location>
</feature>
<dbReference type="InterPro" id="IPR026961">
    <property type="entry name" value="PGG_dom"/>
</dbReference>
<keyword evidence="11" id="KW-1185">Reference proteome</keyword>
<keyword evidence="5 7" id="KW-0040">ANK repeat</keyword>